<dbReference type="EMBL" id="CP016174">
    <property type="protein sequence ID" value="ANN15873.1"/>
    <property type="molecule type" value="Genomic_DNA"/>
</dbReference>
<keyword evidence="10" id="KW-1185">Reference proteome</keyword>
<dbReference type="GO" id="GO:0033540">
    <property type="term" value="P:fatty acid beta-oxidation using acyl-CoA oxidase"/>
    <property type="evidence" value="ECO:0007669"/>
    <property type="project" value="TreeGrafter"/>
</dbReference>
<dbReference type="PANTHER" id="PTHR10909">
    <property type="entry name" value="ELECTRON TRANSPORT OXIDOREDUCTASE"/>
    <property type="match status" value="1"/>
</dbReference>
<dbReference type="Gene3D" id="1.20.140.10">
    <property type="entry name" value="Butyryl-CoA Dehydrogenase, subunit A, domain 3"/>
    <property type="match status" value="2"/>
</dbReference>
<feature type="domain" description="Acyl-CoA oxidase C-alpha1" evidence="8">
    <location>
        <begin position="286"/>
        <end position="418"/>
    </location>
</feature>
<dbReference type="InterPro" id="IPR036250">
    <property type="entry name" value="AcylCo_DH-like_C"/>
</dbReference>
<evidence type="ECO:0000256" key="1">
    <source>
        <dbReference type="ARBA" id="ARBA00001974"/>
    </source>
</evidence>
<keyword evidence="4" id="KW-0274">FAD</keyword>
<dbReference type="AlphaFoldDB" id="A0A193BUL7"/>
<dbReference type="SUPFAM" id="SSF56645">
    <property type="entry name" value="Acyl-CoA dehydrogenase NM domain-like"/>
    <property type="match status" value="1"/>
</dbReference>
<sequence>MTAPTASDTTADRCKEDLVRIVYDGEFARIHRDLRAVLADPVFDPRENLTKREAGLLSYERTFRMQRALGPAVDLVADPMRLFAVTEWSSLLDTTTTALLNSHYNLCLGAILQHGAGRTDLADYIEELSTMSSVGMLMVTELGYGNNVANLATTAVYDPATEEFDLNTPHAGAQKFMPYTGIRDIPKIAIVMARLRVGHEDHGIFPFIVPLSDHNGLLPGVHAAPCPENPGLALDNGMTWFDHVRLPHRNLLSGKMGHLAPDGTFHSAVRGRRKRLTEALDRVNPGRVSLAGSIVAAGRASAYLTVTYSLNRRTAAPGHGREMPIMGYRTHQVAVLGALAKVYAMTCLVNHTKRRFAETHAADVTSLVNITKALAGWEMSEVINTCRERLGAQGVFSVNRIADYVGMAQGVVTAEGDALPRIATTALELLHQTPRVPLPEPPATGEGDLTDPTLQLDLMRYRETHLRETFRTNMRGLAAYEGENPFASLWNDNITTAVAMARGRGVRVAMEQFCSATTDAREERVGEALRLLCSLYGLLEINREAGWYLAEGALTPAQVRRIPALIDETAAALVPFSAMLVGGFNLSGELLRAPIAADDYLTAVDRYIWSRVSPEEQAKVAAIRQRDSVFTLTPRAPKDAETTDDTVPDKSETPVLDLA</sequence>
<dbReference type="InterPro" id="IPR002655">
    <property type="entry name" value="Acyl-CoA_oxidase_C"/>
</dbReference>
<proteinExistence type="inferred from homology"/>
<dbReference type="InterPro" id="IPR046373">
    <property type="entry name" value="Acyl-CoA_Oxase/DH_mid-dom_sf"/>
</dbReference>
<protein>
    <submittedName>
        <fullName evidence="9">Acyl-CoA oxidase</fullName>
    </submittedName>
</protein>
<dbReference type="Proteomes" id="UP000093695">
    <property type="component" value="Chromosome"/>
</dbReference>
<evidence type="ECO:0000259" key="8">
    <source>
        <dbReference type="Pfam" id="PF22924"/>
    </source>
</evidence>
<dbReference type="KEGG" id="aori:SD37_09595"/>
<evidence type="ECO:0000313" key="9">
    <source>
        <dbReference type="EMBL" id="ANN15873.1"/>
    </source>
</evidence>
<dbReference type="InterPro" id="IPR055060">
    <property type="entry name" value="ACOX_C_alpha1"/>
</dbReference>
<dbReference type="GO" id="GO:0003997">
    <property type="term" value="F:acyl-CoA oxidase activity"/>
    <property type="evidence" value="ECO:0007669"/>
    <property type="project" value="InterPro"/>
</dbReference>
<evidence type="ECO:0000256" key="6">
    <source>
        <dbReference type="SAM" id="MobiDB-lite"/>
    </source>
</evidence>
<dbReference type="GO" id="GO:0071949">
    <property type="term" value="F:FAD binding"/>
    <property type="evidence" value="ECO:0007669"/>
    <property type="project" value="InterPro"/>
</dbReference>
<comment type="cofactor">
    <cofactor evidence="1">
        <name>FAD</name>
        <dbReference type="ChEBI" id="CHEBI:57692"/>
    </cofactor>
</comment>
<evidence type="ECO:0000259" key="7">
    <source>
        <dbReference type="Pfam" id="PF01756"/>
    </source>
</evidence>
<dbReference type="SUPFAM" id="SSF47203">
    <property type="entry name" value="Acyl-CoA dehydrogenase C-terminal domain-like"/>
    <property type="match status" value="2"/>
</dbReference>
<dbReference type="Pfam" id="PF22924">
    <property type="entry name" value="ACOX_C_alpha1"/>
    <property type="match status" value="1"/>
</dbReference>
<comment type="similarity">
    <text evidence="2">Belongs to the acyl-CoA oxidase family.</text>
</comment>
<dbReference type="Pfam" id="PF01756">
    <property type="entry name" value="ACOX"/>
    <property type="match status" value="1"/>
</dbReference>
<feature type="domain" description="Acyl-CoA oxidase C-terminal" evidence="7">
    <location>
        <begin position="455"/>
        <end position="599"/>
    </location>
</feature>
<dbReference type="GO" id="GO:0005504">
    <property type="term" value="F:fatty acid binding"/>
    <property type="evidence" value="ECO:0007669"/>
    <property type="project" value="TreeGrafter"/>
</dbReference>
<name>A0A193BUL7_AMYOR</name>
<dbReference type="RefSeq" id="WP_044852746.1">
    <property type="nucleotide sequence ID" value="NZ_CP016174.1"/>
</dbReference>
<dbReference type="InterPro" id="IPR009100">
    <property type="entry name" value="AcylCoA_DH/oxidase_NM_dom_sf"/>
</dbReference>
<feature type="compositionally biased region" description="Basic and acidic residues" evidence="6">
    <location>
        <begin position="636"/>
        <end position="652"/>
    </location>
</feature>
<evidence type="ECO:0000256" key="2">
    <source>
        <dbReference type="ARBA" id="ARBA00006288"/>
    </source>
</evidence>
<evidence type="ECO:0000256" key="5">
    <source>
        <dbReference type="ARBA" id="ARBA00023002"/>
    </source>
</evidence>
<accession>A0A193BUL7</accession>
<reference evidence="9 10" key="1">
    <citation type="journal article" date="2015" name="Genome Announc.">
        <title>Draft Genome Sequence of Norvancomycin-Producing Strain Amycolatopsis orientalis CPCC200066.</title>
        <authorList>
            <person name="Lei X."/>
            <person name="Yuan F."/>
            <person name="Shi Y."/>
            <person name="Li X."/>
            <person name="Wang L."/>
            <person name="Hong B."/>
        </authorList>
    </citation>
    <scope>NUCLEOTIDE SEQUENCE [LARGE SCALE GENOMIC DNA]</scope>
    <source>
        <strain evidence="9 10">B-37</strain>
    </source>
</reference>
<dbReference type="PANTHER" id="PTHR10909:SF382">
    <property type="entry name" value="ACYL-COENZYME A OXIDASE"/>
    <property type="match status" value="1"/>
</dbReference>
<keyword evidence="3" id="KW-0285">Flavoprotein</keyword>
<evidence type="ECO:0000313" key="10">
    <source>
        <dbReference type="Proteomes" id="UP000093695"/>
    </source>
</evidence>
<keyword evidence="5" id="KW-0560">Oxidoreductase</keyword>
<evidence type="ECO:0000256" key="4">
    <source>
        <dbReference type="ARBA" id="ARBA00022827"/>
    </source>
</evidence>
<dbReference type="GO" id="GO:0055088">
    <property type="term" value="P:lipid homeostasis"/>
    <property type="evidence" value="ECO:0007669"/>
    <property type="project" value="TreeGrafter"/>
</dbReference>
<feature type="region of interest" description="Disordered" evidence="6">
    <location>
        <begin position="632"/>
        <end position="659"/>
    </location>
</feature>
<gene>
    <name evidence="9" type="ORF">SD37_09595</name>
</gene>
<organism evidence="9 10">
    <name type="scientific">Amycolatopsis orientalis</name>
    <name type="common">Nocardia orientalis</name>
    <dbReference type="NCBI Taxonomy" id="31958"/>
    <lineage>
        <taxon>Bacteria</taxon>
        <taxon>Bacillati</taxon>
        <taxon>Actinomycetota</taxon>
        <taxon>Actinomycetes</taxon>
        <taxon>Pseudonocardiales</taxon>
        <taxon>Pseudonocardiaceae</taxon>
        <taxon>Amycolatopsis</taxon>
    </lineage>
</organism>
<dbReference type="STRING" id="31958.SD37_09595"/>
<dbReference type="Gene3D" id="2.40.110.10">
    <property type="entry name" value="Butyryl-CoA Dehydrogenase, subunit A, domain 2"/>
    <property type="match status" value="1"/>
</dbReference>
<dbReference type="InterPro" id="IPR012258">
    <property type="entry name" value="Acyl-CoA_oxidase"/>
</dbReference>
<evidence type="ECO:0000256" key="3">
    <source>
        <dbReference type="ARBA" id="ARBA00022630"/>
    </source>
</evidence>